<dbReference type="InterPro" id="IPR004843">
    <property type="entry name" value="Calcineurin-like_PHP"/>
</dbReference>
<reference evidence="3 4" key="1">
    <citation type="journal article" date="2021" name="Comput. Struct. Biotechnol. J.">
        <title>De novo genome assembly of the potent medicinal plant Rehmannia glutinosa using nanopore technology.</title>
        <authorList>
            <person name="Ma L."/>
            <person name="Dong C."/>
            <person name="Song C."/>
            <person name="Wang X."/>
            <person name="Zheng X."/>
            <person name="Niu Y."/>
            <person name="Chen S."/>
            <person name="Feng W."/>
        </authorList>
    </citation>
    <scope>NUCLEOTIDE SEQUENCE [LARGE SCALE GENOMIC DNA]</scope>
    <source>
        <strain evidence="3">DH-2019</strain>
    </source>
</reference>
<dbReference type="InterPro" id="IPR029052">
    <property type="entry name" value="Metallo-depent_PP-like"/>
</dbReference>
<feature type="domain" description="TMEM62 Ig-like" evidence="2">
    <location>
        <begin position="308"/>
        <end position="393"/>
    </location>
</feature>
<evidence type="ECO:0000259" key="2">
    <source>
        <dbReference type="Pfam" id="PF24384"/>
    </source>
</evidence>
<dbReference type="InterPro" id="IPR056229">
    <property type="entry name" value="Ig_TMM62"/>
</dbReference>
<dbReference type="Pfam" id="PF24384">
    <property type="entry name" value="Ig_TMM62"/>
    <property type="match status" value="1"/>
</dbReference>
<evidence type="ECO:0000313" key="4">
    <source>
        <dbReference type="Proteomes" id="UP001318860"/>
    </source>
</evidence>
<evidence type="ECO:0008006" key="5">
    <source>
        <dbReference type="Google" id="ProtNLM"/>
    </source>
</evidence>
<dbReference type="PANTHER" id="PTHR14795:SF0">
    <property type="entry name" value="TRANSMEMBRANE PROTEIN 62"/>
    <property type="match status" value="1"/>
</dbReference>
<dbReference type="EMBL" id="JABTTQ020000005">
    <property type="protein sequence ID" value="KAK6156449.1"/>
    <property type="molecule type" value="Genomic_DNA"/>
</dbReference>
<accession>A0ABR0XBE1</accession>
<name>A0ABR0XBE1_REHGL</name>
<protein>
    <recommendedName>
        <fullName evidence="5">Calcineurin-like phosphoesterase domain-containing protein</fullName>
    </recommendedName>
</protein>
<dbReference type="Pfam" id="PF00149">
    <property type="entry name" value="Metallophos"/>
    <property type="match status" value="1"/>
</dbReference>
<organism evidence="3 4">
    <name type="scientific">Rehmannia glutinosa</name>
    <name type="common">Chinese foxglove</name>
    <dbReference type="NCBI Taxonomy" id="99300"/>
    <lineage>
        <taxon>Eukaryota</taxon>
        <taxon>Viridiplantae</taxon>
        <taxon>Streptophyta</taxon>
        <taxon>Embryophyta</taxon>
        <taxon>Tracheophyta</taxon>
        <taxon>Spermatophyta</taxon>
        <taxon>Magnoliopsida</taxon>
        <taxon>eudicotyledons</taxon>
        <taxon>Gunneridae</taxon>
        <taxon>Pentapetalae</taxon>
        <taxon>asterids</taxon>
        <taxon>lamiids</taxon>
        <taxon>Lamiales</taxon>
        <taxon>Orobanchaceae</taxon>
        <taxon>Rehmannieae</taxon>
        <taxon>Rehmannia</taxon>
    </lineage>
</organism>
<dbReference type="PANTHER" id="PTHR14795">
    <property type="entry name" value="HELICASE RELATED"/>
    <property type="match status" value="1"/>
</dbReference>
<evidence type="ECO:0000259" key="1">
    <source>
        <dbReference type="Pfam" id="PF00149"/>
    </source>
</evidence>
<keyword evidence="4" id="KW-1185">Reference proteome</keyword>
<gene>
    <name evidence="3" type="ORF">DH2020_010697</name>
</gene>
<dbReference type="Gene3D" id="3.60.21.10">
    <property type="match status" value="1"/>
</dbReference>
<comment type="caution">
    <text evidence="3">The sequence shown here is derived from an EMBL/GenBank/DDBJ whole genome shotgun (WGS) entry which is preliminary data.</text>
</comment>
<dbReference type="SUPFAM" id="SSF56300">
    <property type="entry name" value="Metallo-dependent phosphatases"/>
    <property type="match status" value="1"/>
</dbReference>
<dbReference type="Proteomes" id="UP001318860">
    <property type="component" value="Unassembled WGS sequence"/>
</dbReference>
<evidence type="ECO:0000313" key="3">
    <source>
        <dbReference type="EMBL" id="KAK6156449.1"/>
    </source>
</evidence>
<feature type="domain" description="Calcineurin-like phosphoesterase" evidence="1">
    <location>
        <begin position="14"/>
        <end position="232"/>
    </location>
</feature>
<proteinExistence type="predicted"/>
<sequence>MIEVKGGPDDLVWVVQLSDLHFSVHHPERAQDFREIVGPTLFYQSFFSPPHWFCAHLLIMELQINDGDKLHGKSKDLLTMKQDEEEWIEYEQVMQDVIRRSGLDKSTFYDVRGNHDNFGVPAIGGPFDFSQNTASMSSYKEVERSIASPFRWHNVFWITGPTNLFGHPTDELLADINSELSQWDSQPSQPITKISFGHFPISFSAASESGKTLQDIFTTHSVSAYLCGHLHTKFGKNLKRYHHSKQLFQWNGHRTPSDNASNCSNIATRICEFWELEMGDWRKSRAMRILAIDNGHISFVDINFKLGAKKTIILPTFPLDSRFTSASSQNYSSYGVIRALVFSASPILSVLAKIYDSSSGNLIVVFESEMTKLSKSRGDLYVAPWNVQAFKIHLPRDIYFK</sequence>